<keyword evidence="2" id="KW-1185">Reference proteome</keyword>
<organism evidence="1 2">
    <name type="scientific">Rhizopus oryzae</name>
    <name type="common">Mucormycosis agent</name>
    <name type="synonym">Rhizopus arrhizus var. delemar</name>
    <dbReference type="NCBI Taxonomy" id="64495"/>
    <lineage>
        <taxon>Eukaryota</taxon>
        <taxon>Fungi</taxon>
        <taxon>Fungi incertae sedis</taxon>
        <taxon>Mucoromycota</taxon>
        <taxon>Mucoromycotina</taxon>
        <taxon>Mucoromycetes</taxon>
        <taxon>Mucorales</taxon>
        <taxon>Mucorineae</taxon>
        <taxon>Rhizopodaceae</taxon>
        <taxon>Rhizopus</taxon>
    </lineage>
</organism>
<reference evidence="1" key="1">
    <citation type="journal article" date="2020" name="Microb. Genom.">
        <title>Genetic diversity of clinical and environmental Mucorales isolates obtained from an investigation of mucormycosis cases among solid organ transplant recipients.</title>
        <authorList>
            <person name="Nguyen M.H."/>
            <person name="Kaul D."/>
            <person name="Muto C."/>
            <person name="Cheng S.J."/>
            <person name="Richter R.A."/>
            <person name="Bruno V.M."/>
            <person name="Liu G."/>
            <person name="Beyhan S."/>
            <person name="Sundermann A.J."/>
            <person name="Mounaud S."/>
            <person name="Pasculle A.W."/>
            <person name="Nierman W.C."/>
            <person name="Driscoll E."/>
            <person name="Cumbie R."/>
            <person name="Clancy C.J."/>
            <person name="Dupont C.L."/>
        </authorList>
    </citation>
    <scope>NUCLEOTIDE SEQUENCE</scope>
    <source>
        <strain evidence="1">GL11</strain>
    </source>
</reference>
<dbReference type="EMBL" id="JAANQT010000114">
    <property type="protein sequence ID" value="KAG1314395.1"/>
    <property type="molecule type" value="Genomic_DNA"/>
</dbReference>
<dbReference type="PANTHER" id="PTHR35020:SF2">
    <property type="entry name" value="N-ACETYLGLUCOSAMINE-INDUCED PROTEIN 1"/>
    <property type="match status" value="1"/>
</dbReference>
<dbReference type="AlphaFoldDB" id="A0A9P6XID0"/>
<evidence type="ECO:0000313" key="2">
    <source>
        <dbReference type="Proteomes" id="UP000716291"/>
    </source>
</evidence>
<evidence type="ECO:0000313" key="1">
    <source>
        <dbReference type="EMBL" id="KAG1314395.1"/>
    </source>
</evidence>
<dbReference type="GO" id="GO:0005737">
    <property type="term" value="C:cytoplasm"/>
    <property type="evidence" value="ECO:0007669"/>
    <property type="project" value="TreeGrafter"/>
</dbReference>
<dbReference type="PANTHER" id="PTHR35020">
    <property type="entry name" value="N-ACETYLGLUCOSAMINE-INDUCED PROTEIN 1"/>
    <property type="match status" value="1"/>
</dbReference>
<accession>A0A9P6XID0</accession>
<dbReference type="OrthoDB" id="498286at2759"/>
<dbReference type="GO" id="GO:0006044">
    <property type="term" value="P:N-acetylglucosamine metabolic process"/>
    <property type="evidence" value="ECO:0007669"/>
    <property type="project" value="TreeGrafter"/>
</dbReference>
<proteinExistence type="predicted"/>
<name>A0A9P6XID0_RHIOR</name>
<dbReference type="InterPro" id="IPR022036">
    <property type="entry name" value="DUF3605"/>
</dbReference>
<dbReference type="Proteomes" id="UP000716291">
    <property type="component" value="Unassembled WGS sequence"/>
</dbReference>
<dbReference type="Pfam" id="PF12239">
    <property type="entry name" value="DUF3605"/>
    <property type="match status" value="1"/>
</dbReference>
<comment type="caution">
    <text evidence="1">The sequence shown here is derived from an EMBL/GenBank/DDBJ whole genome shotgun (WGS) entry which is preliminary data.</text>
</comment>
<gene>
    <name evidence="1" type="ORF">G6F64_001495</name>
</gene>
<sequence>MPPTISDEIGDQYSDHVHPWEEILHYVAINQVSQLRRKREDEIVYRKWTLETIEKYKSIENYLIKEKLHFPDIHPSYLILPNDFPYSVEPGTEHILIWSKEPLMSEFVEHLLEQEYGSNVWEWTYFVNPPELQSVRRFPHVHVFMRKKK</sequence>
<protein>
    <submittedName>
        <fullName evidence="1">Uncharacterized protein</fullName>
    </submittedName>
</protein>